<evidence type="ECO:0000256" key="2">
    <source>
        <dbReference type="ARBA" id="ARBA00001911"/>
    </source>
</evidence>
<evidence type="ECO:0000256" key="7">
    <source>
        <dbReference type="ARBA" id="ARBA00012683"/>
    </source>
</evidence>
<keyword evidence="10" id="KW-0386">Hypusine biosynthesis</keyword>
<dbReference type="InterPro" id="IPR029035">
    <property type="entry name" value="DHS-like_NAD/FAD-binding_dom"/>
</dbReference>
<keyword evidence="8" id="KW-0808">Transferase</keyword>
<comment type="subcellular location">
    <subcellularLocation>
        <location evidence="4">Mitochondrion</location>
    </subcellularLocation>
</comment>
<evidence type="ECO:0000256" key="1">
    <source>
        <dbReference type="ARBA" id="ARBA00000952"/>
    </source>
</evidence>
<evidence type="ECO:0000256" key="5">
    <source>
        <dbReference type="ARBA" id="ARBA00005041"/>
    </source>
</evidence>
<gene>
    <name evidence="12" type="ORF">BDZ90DRAFT_231500</name>
</gene>
<dbReference type="Gene3D" id="3.40.910.10">
    <property type="entry name" value="Deoxyhypusine synthase"/>
    <property type="match status" value="1"/>
</dbReference>
<comment type="cofactor">
    <cofactor evidence="2">
        <name>NAD(+)</name>
        <dbReference type="ChEBI" id="CHEBI:57540"/>
    </cofactor>
</comment>
<evidence type="ECO:0000256" key="10">
    <source>
        <dbReference type="ARBA" id="ARBA00023256"/>
    </source>
</evidence>
<evidence type="ECO:0000256" key="4">
    <source>
        <dbReference type="ARBA" id="ARBA00004173"/>
    </source>
</evidence>
<evidence type="ECO:0000256" key="11">
    <source>
        <dbReference type="SAM" id="MobiDB-lite"/>
    </source>
</evidence>
<dbReference type="InterPro" id="IPR036982">
    <property type="entry name" value="Deoxyhypusine_synthase_sf"/>
</dbReference>
<keyword evidence="13" id="KW-1185">Reference proteome</keyword>
<dbReference type="NCBIfam" id="TIGR00321">
    <property type="entry name" value="dhys"/>
    <property type="match status" value="1"/>
</dbReference>
<organism evidence="12 13">
    <name type="scientific">Jaminaea rosea</name>
    <dbReference type="NCBI Taxonomy" id="1569628"/>
    <lineage>
        <taxon>Eukaryota</taxon>
        <taxon>Fungi</taxon>
        <taxon>Dikarya</taxon>
        <taxon>Basidiomycota</taxon>
        <taxon>Ustilaginomycotina</taxon>
        <taxon>Exobasidiomycetes</taxon>
        <taxon>Microstromatales</taxon>
        <taxon>Microstromatales incertae sedis</taxon>
        <taxon>Jaminaea</taxon>
    </lineage>
</organism>
<dbReference type="STRING" id="1569628.A0A316UUP8"/>
<dbReference type="PANTHER" id="PTHR11703:SF0">
    <property type="entry name" value="DEOXYHYPUSINE SYNTHASE"/>
    <property type="match status" value="1"/>
</dbReference>
<proteinExistence type="inferred from homology"/>
<feature type="compositionally biased region" description="Low complexity" evidence="11">
    <location>
        <begin position="1"/>
        <end position="18"/>
    </location>
</feature>
<dbReference type="GO" id="GO:0034038">
    <property type="term" value="F:deoxyhypusine synthase activity"/>
    <property type="evidence" value="ECO:0007669"/>
    <property type="project" value="UniProtKB-EC"/>
</dbReference>
<feature type="region of interest" description="Disordered" evidence="11">
    <location>
        <begin position="1"/>
        <end position="20"/>
    </location>
</feature>
<comment type="pathway">
    <text evidence="5">Protein modification; eIF5A hypusination.</text>
</comment>
<dbReference type="RefSeq" id="XP_025363120.1">
    <property type="nucleotide sequence ID" value="XM_025505890.1"/>
</dbReference>
<dbReference type="SUPFAM" id="SSF52467">
    <property type="entry name" value="DHS-like NAD/FAD-binding domain"/>
    <property type="match status" value="1"/>
</dbReference>
<dbReference type="PANTHER" id="PTHR11703">
    <property type="entry name" value="DEOXYHYPUSINE SYNTHASE"/>
    <property type="match status" value="1"/>
</dbReference>
<comment type="similarity">
    <text evidence="6">Belongs to the deoxyhypusine synthase family.</text>
</comment>
<dbReference type="Pfam" id="PF01916">
    <property type="entry name" value="DS"/>
    <property type="match status" value="1"/>
</dbReference>
<evidence type="ECO:0000313" key="12">
    <source>
        <dbReference type="EMBL" id="PWN28508.1"/>
    </source>
</evidence>
<keyword evidence="9" id="KW-0520">NAD</keyword>
<name>A0A316UUP8_9BASI</name>
<dbReference type="GeneID" id="37027713"/>
<dbReference type="InterPro" id="IPR002773">
    <property type="entry name" value="Deoxyhypusine_synthase"/>
</dbReference>
<comment type="function">
    <text evidence="3">Catalyzes the NAD-dependent oxidative cleavage of spermidine and the subsequent transfer of the butylamine moiety of spermidine to the epsilon-amino group of a specific lysine residue of the eIF-5A precursor protein to form the intermediate deoxyhypusine residue.</text>
</comment>
<comment type="catalytic activity">
    <reaction evidence="1">
        <text>[eIF5A protein]-L-lysine + spermidine = [eIF5A protein]-deoxyhypusine + propane-1,3-diamine</text>
        <dbReference type="Rhea" id="RHEA:33299"/>
        <dbReference type="Rhea" id="RHEA-COMP:10143"/>
        <dbReference type="Rhea" id="RHEA-COMP:10144"/>
        <dbReference type="ChEBI" id="CHEBI:29969"/>
        <dbReference type="ChEBI" id="CHEBI:57484"/>
        <dbReference type="ChEBI" id="CHEBI:57834"/>
        <dbReference type="ChEBI" id="CHEBI:82657"/>
        <dbReference type="EC" id="2.5.1.46"/>
    </reaction>
</comment>
<dbReference type="FunFam" id="3.40.910.10:FF:000001">
    <property type="entry name" value="Probable deoxyhypusine synthase"/>
    <property type="match status" value="1"/>
</dbReference>
<dbReference type="EMBL" id="KZ819665">
    <property type="protein sequence ID" value="PWN28508.1"/>
    <property type="molecule type" value="Genomic_DNA"/>
</dbReference>
<evidence type="ECO:0000256" key="6">
    <source>
        <dbReference type="ARBA" id="ARBA00009892"/>
    </source>
</evidence>
<dbReference type="Proteomes" id="UP000245884">
    <property type="component" value="Unassembled WGS sequence"/>
</dbReference>
<evidence type="ECO:0000313" key="13">
    <source>
        <dbReference type="Proteomes" id="UP000245884"/>
    </source>
</evidence>
<evidence type="ECO:0000256" key="8">
    <source>
        <dbReference type="ARBA" id="ARBA00022679"/>
    </source>
</evidence>
<dbReference type="GO" id="GO:0005739">
    <property type="term" value="C:mitochondrion"/>
    <property type="evidence" value="ECO:0007669"/>
    <property type="project" value="UniProtKB-SubCell"/>
</dbReference>
<reference evidence="12 13" key="1">
    <citation type="journal article" date="2018" name="Mol. Biol. Evol.">
        <title>Broad Genomic Sampling Reveals a Smut Pathogenic Ancestry of the Fungal Clade Ustilaginomycotina.</title>
        <authorList>
            <person name="Kijpornyongpan T."/>
            <person name="Mondo S.J."/>
            <person name="Barry K."/>
            <person name="Sandor L."/>
            <person name="Lee J."/>
            <person name="Lipzen A."/>
            <person name="Pangilinan J."/>
            <person name="LaButti K."/>
            <person name="Hainaut M."/>
            <person name="Henrissat B."/>
            <person name="Grigoriev I.V."/>
            <person name="Spatafora J.W."/>
            <person name="Aime M.C."/>
        </authorList>
    </citation>
    <scope>NUCLEOTIDE SEQUENCE [LARGE SCALE GENOMIC DNA]</scope>
    <source>
        <strain evidence="12 13">MCA 5214</strain>
    </source>
</reference>
<evidence type="ECO:0000256" key="3">
    <source>
        <dbReference type="ARBA" id="ARBA00002823"/>
    </source>
</evidence>
<evidence type="ECO:0000256" key="9">
    <source>
        <dbReference type="ARBA" id="ARBA00023027"/>
    </source>
</evidence>
<dbReference type="EC" id="2.5.1.46" evidence="7"/>
<dbReference type="OrthoDB" id="294378at2759"/>
<dbReference type="AlphaFoldDB" id="A0A316UUP8"/>
<protein>
    <recommendedName>
        <fullName evidence="7">deoxyhypusine synthase</fullName>
        <ecNumber evidence="7">2.5.1.46</ecNumber>
    </recommendedName>
</protein>
<sequence length="381" mass="42201">MADPSSSSIPGPSEASASLFVQSAPVPSHFERIQGPNFEEPQDINSLLASFANVGFQASGVAKAVEIIEKMRRWRGEEPKDDDRDDGSTEPTPQRCSIFLGFTSNLISSGLREVLLFLVKHKYVSCLVTTAGAIEEDLIKCLGHTYLADFHLDGGELRKRGMNRIGNLVVPNDNYCKFEDWVMPILEKMREEQGESVENVWTPSRVIERLGREISDESSVLYWAAKNEIPVFCPALTDGSLGDMLYFHSYKSPNLTIDLVKDIRRLNDLSLKAPKAGMIVLGGGVCKHQIANAMLFRNGADYAVYVNTGQEFDGSDSGARPDEAISWGKIKSKERGGESVKVYADATIVFPLLVAATWGRAHWDEQAKRRRDEEPNGQQKA</sequence>
<accession>A0A316UUP8</accession>